<name>K9WTT3_9NOST</name>
<gene>
    <name evidence="5" type="ORF">Cylst_0624</name>
</gene>
<evidence type="ECO:0000259" key="4">
    <source>
        <dbReference type="PROSITE" id="PS50830"/>
    </source>
</evidence>
<feature type="domain" description="TNase-like" evidence="4">
    <location>
        <begin position="53"/>
        <end position="185"/>
    </location>
</feature>
<reference evidence="5 6" key="1">
    <citation type="submission" date="2012-06" db="EMBL/GenBank/DDBJ databases">
        <title>Finished chromosome of genome of Cylindrospermum stagnale PCC 7417.</title>
        <authorList>
            <consortium name="US DOE Joint Genome Institute"/>
            <person name="Gugger M."/>
            <person name="Coursin T."/>
            <person name="Rippka R."/>
            <person name="Tandeau De Marsac N."/>
            <person name="Huntemann M."/>
            <person name="Wei C.-L."/>
            <person name="Han J."/>
            <person name="Detter J.C."/>
            <person name="Han C."/>
            <person name="Tapia R."/>
            <person name="Chen A."/>
            <person name="Kyrpides N."/>
            <person name="Mavromatis K."/>
            <person name="Markowitz V."/>
            <person name="Szeto E."/>
            <person name="Ivanova N."/>
            <person name="Pagani I."/>
            <person name="Pati A."/>
            <person name="Goodwin L."/>
            <person name="Nordberg H.P."/>
            <person name="Cantor M.N."/>
            <person name="Hua S.X."/>
            <person name="Woyke T."/>
            <person name="Kerfeld C.A."/>
        </authorList>
    </citation>
    <scope>NUCLEOTIDE SEQUENCE [LARGE SCALE GENOMIC DNA]</scope>
    <source>
        <strain evidence="5 6">PCC 7417</strain>
    </source>
</reference>
<dbReference type="SUPFAM" id="SSF50199">
    <property type="entry name" value="Staphylococcal nuclease"/>
    <property type="match status" value="1"/>
</dbReference>
<sequence length="201" mass="22883">MRNRILFAPRRFGALAQMPTLAVRLGVWARNMAILACLLLLMSCQAKNQGAETQAQVKVARVVSGQSLEVLGMAEQPNLISQVRLIGIDAPDVRQRPWGEESKQLLETLIGNVEKPVVLEFDFAAQDKIGRTLAYVWKDKVLLNEELVKQGYALFVGRSPNHKYDQRLERAQQWARLMGQGIWNTEKPMRLTPGEFRRMNR</sequence>
<dbReference type="Gene3D" id="2.40.50.90">
    <property type="match status" value="1"/>
</dbReference>
<dbReference type="PROSITE" id="PS50830">
    <property type="entry name" value="TNASE_3"/>
    <property type="match status" value="1"/>
</dbReference>
<accession>K9WTT3</accession>
<keyword evidence="3" id="KW-0378">Hydrolase</keyword>
<keyword evidence="2" id="KW-0255">Endonuclease</keyword>
<dbReference type="eggNOG" id="COG1525">
    <property type="taxonomic scope" value="Bacteria"/>
</dbReference>
<dbReference type="PANTHER" id="PTHR12302:SF3">
    <property type="entry name" value="SERINE_THREONINE-PROTEIN KINASE 31"/>
    <property type="match status" value="1"/>
</dbReference>
<dbReference type="SMART" id="SM00318">
    <property type="entry name" value="SNc"/>
    <property type="match status" value="1"/>
</dbReference>
<evidence type="ECO:0000256" key="3">
    <source>
        <dbReference type="ARBA" id="ARBA00022801"/>
    </source>
</evidence>
<dbReference type="GO" id="GO:0016787">
    <property type="term" value="F:hydrolase activity"/>
    <property type="evidence" value="ECO:0007669"/>
    <property type="project" value="UniProtKB-KW"/>
</dbReference>
<keyword evidence="6" id="KW-1185">Reference proteome</keyword>
<dbReference type="AlphaFoldDB" id="K9WTT3"/>
<dbReference type="PANTHER" id="PTHR12302">
    <property type="entry name" value="EBNA2 BINDING PROTEIN P100"/>
    <property type="match status" value="1"/>
</dbReference>
<proteinExistence type="predicted"/>
<dbReference type="OrthoDB" id="4376109at2"/>
<dbReference type="HOGENOM" id="CLU_046484_5_1_3"/>
<dbReference type="STRING" id="56107.Cylst_0624"/>
<organism evidence="5 6">
    <name type="scientific">Cylindrospermum stagnale PCC 7417</name>
    <dbReference type="NCBI Taxonomy" id="56107"/>
    <lineage>
        <taxon>Bacteria</taxon>
        <taxon>Bacillati</taxon>
        <taxon>Cyanobacteriota</taxon>
        <taxon>Cyanophyceae</taxon>
        <taxon>Nostocales</taxon>
        <taxon>Nostocaceae</taxon>
        <taxon>Cylindrospermum</taxon>
    </lineage>
</organism>
<evidence type="ECO:0000313" key="5">
    <source>
        <dbReference type="EMBL" id="AFZ22957.1"/>
    </source>
</evidence>
<dbReference type="InterPro" id="IPR016071">
    <property type="entry name" value="Staphylococal_nuclease_OB-fold"/>
</dbReference>
<dbReference type="GO" id="GO:0004519">
    <property type="term" value="F:endonuclease activity"/>
    <property type="evidence" value="ECO:0007669"/>
    <property type="project" value="UniProtKB-KW"/>
</dbReference>
<dbReference type="Pfam" id="PF00565">
    <property type="entry name" value="SNase"/>
    <property type="match status" value="1"/>
</dbReference>
<keyword evidence="1" id="KW-0540">Nuclease</keyword>
<dbReference type="KEGG" id="csg:Cylst_0624"/>
<evidence type="ECO:0000256" key="2">
    <source>
        <dbReference type="ARBA" id="ARBA00022759"/>
    </source>
</evidence>
<dbReference type="InterPro" id="IPR035437">
    <property type="entry name" value="SNase_OB-fold_sf"/>
</dbReference>
<evidence type="ECO:0000313" key="6">
    <source>
        <dbReference type="Proteomes" id="UP000010475"/>
    </source>
</evidence>
<evidence type="ECO:0000256" key="1">
    <source>
        <dbReference type="ARBA" id="ARBA00022722"/>
    </source>
</evidence>
<dbReference type="PATRIC" id="fig|56107.3.peg.698"/>
<protein>
    <submittedName>
        <fullName evidence="5">Micrococcal nuclease-like nuclease</fullName>
    </submittedName>
</protein>
<dbReference type="Proteomes" id="UP000010475">
    <property type="component" value="Chromosome"/>
</dbReference>
<dbReference type="EMBL" id="CP003642">
    <property type="protein sequence ID" value="AFZ22957.1"/>
    <property type="molecule type" value="Genomic_DNA"/>
</dbReference>